<evidence type="ECO:0000256" key="1">
    <source>
        <dbReference type="SAM" id="Phobius"/>
    </source>
</evidence>
<sequence length="235" mass="25492">MTPPLLQRAALWRAASLGLWALVLLVSSVDGRLDLLLRAVFHPLVALAGLLLLLVALLQLRLAFGPGRQERGDRRQARTLLLTAAIALLVLLLPPAPSFADLAGQRPRDETAESELSFVLPPAQRSLTDWVRLLRSQPDPRLFAGDPVRISGFVLPMEGEQPQLARLLVRCCLADASPVGLPVHWPAGQAPFPADQWLAIDGVMGLRPAPGGGERLEVVPSRIRPIPRPARPLEP</sequence>
<dbReference type="RefSeq" id="WP_106221537.1">
    <property type="nucleotide sequence ID" value="NZ_PVWP01000006.1"/>
</dbReference>
<reference evidence="3 4" key="1">
    <citation type="submission" date="2018-02" db="EMBL/GenBank/DDBJ databases">
        <authorList>
            <person name="Moore K."/>
            <person name="Momper L."/>
        </authorList>
    </citation>
    <scope>NUCLEOTIDE SEQUENCE [LARGE SCALE GENOMIC DNA]</scope>
    <source>
        <strain evidence="3 4">CCALA 015</strain>
    </source>
</reference>
<keyword evidence="1" id="KW-0812">Transmembrane</keyword>
<dbReference type="Proteomes" id="UP000238218">
    <property type="component" value="Unassembled WGS sequence"/>
</dbReference>
<gene>
    <name evidence="3" type="ORF">C7B81_10600</name>
</gene>
<dbReference type="InterPro" id="IPR048447">
    <property type="entry name" value="DUF1980_C"/>
</dbReference>
<keyword evidence="1" id="KW-1133">Transmembrane helix</keyword>
<protein>
    <submittedName>
        <fullName evidence="3">TIGR03943 family protein</fullName>
    </submittedName>
</protein>
<evidence type="ECO:0000313" key="4">
    <source>
        <dbReference type="Proteomes" id="UP000238218"/>
    </source>
</evidence>
<feature type="domain" description="DUF1980" evidence="2">
    <location>
        <begin position="140"/>
        <end position="204"/>
    </location>
</feature>
<dbReference type="EMBL" id="PVWP01000006">
    <property type="protein sequence ID" value="PSB37376.1"/>
    <property type="molecule type" value="Genomic_DNA"/>
</dbReference>
<keyword evidence="1" id="KW-0472">Membrane</keyword>
<feature type="transmembrane region" description="Helical" evidence="1">
    <location>
        <begin position="80"/>
        <end position="100"/>
    </location>
</feature>
<feature type="transmembrane region" description="Helical" evidence="1">
    <location>
        <begin position="41"/>
        <end position="60"/>
    </location>
</feature>
<accession>A0ABX5F767</accession>
<reference evidence="3 4" key="2">
    <citation type="submission" date="2018-03" db="EMBL/GenBank/DDBJ databases">
        <title>The ancient ancestry and fast evolution of plastids.</title>
        <authorList>
            <person name="Moore K.R."/>
            <person name="Magnabosco C."/>
            <person name="Momper L."/>
            <person name="Gold D.A."/>
            <person name="Bosak T."/>
            <person name="Fournier G.P."/>
        </authorList>
    </citation>
    <scope>NUCLEOTIDE SEQUENCE [LARGE SCALE GENOMIC DNA]</scope>
    <source>
        <strain evidence="3 4">CCALA 015</strain>
    </source>
</reference>
<dbReference type="InterPro" id="IPR015402">
    <property type="entry name" value="DUF1980"/>
</dbReference>
<name>A0ABX5F767_9CHRO</name>
<organism evidence="3 4">
    <name type="scientific">Aphanothece cf. minutissima CCALA 015</name>
    <dbReference type="NCBI Taxonomy" id="2107695"/>
    <lineage>
        <taxon>Bacteria</taxon>
        <taxon>Bacillati</taxon>
        <taxon>Cyanobacteriota</taxon>
        <taxon>Cyanophyceae</taxon>
        <taxon>Oscillatoriophycideae</taxon>
        <taxon>Chroococcales</taxon>
        <taxon>Aphanothecaceae</taxon>
        <taxon>Aphanothece</taxon>
    </lineage>
</organism>
<dbReference type="NCBIfam" id="TIGR03943">
    <property type="entry name" value="TIGR03943 family putative permease subunit"/>
    <property type="match status" value="1"/>
</dbReference>
<evidence type="ECO:0000313" key="3">
    <source>
        <dbReference type="EMBL" id="PSB37376.1"/>
    </source>
</evidence>
<proteinExistence type="predicted"/>
<dbReference type="Pfam" id="PF21537">
    <property type="entry name" value="DUF1980_C"/>
    <property type="match status" value="1"/>
</dbReference>
<evidence type="ECO:0000259" key="2">
    <source>
        <dbReference type="Pfam" id="PF21537"/>
    </source>
</evidence>
<comment type="caution">
    <text evidence="3">The sequence shown here is derived from an EMBL/GenBank/DDBJ whole genome shotgun (WGS) entry which is preliminary data.</text>
</comment>
<keyword evidence="4" id="KW-1185">Reference proteome</keyword>